<protein>
    <submittedName>
        <fullName evidence="1">Uncharacterized protein</fullName>
    </submittedName>
</protein>
<name>A0ABQ2DJN8_9DEIO</name>
<dbReference type="EMBL" id="BMOD01000040">
    <property type="protein sequence ID" value="GGJ57631.1"/>
    <property type="molecule type" value="Genomic_DNA"/>
</dbReference>
<reference evidence="2" key="1">
    <citation type="journal article" date="2019" name="Int. J. Syst. Evol. Microbiol.">
        <title>The Global Catalogue of Microorganisms (GCM) 10K type strain sequencing project: providing services to taxonomists for standard genome sequencing and annotation.</title>
        <authorList>
            <consortium name="The Broad Institute Genomics Platform"/>
            <consortium name="The Broad Institute Genome Sequencing Center for Infectious Disease"/>
            <person name="Wu L."/>
            <person name="Ma J."/>
        </authorList>
    </citation>
    <scope>NUCLEOTIDE SEQUENCE [LARGE SCALE GENOMIC DNA]</scope>
    <source>
        <strain evidence="2">JCM 14370</strain>
    </source>
</reference>
<comment type="caution">
    <text evidence="1">The sequence shown here is derived from an EMBL/GenBank/DDBJ whole genome shotgun (WGS) entry which is preliminary data.</text>
</comment>
<proteinExistence type="predicted"/>
<evidence type="ECO:0000313" key="2">
    <source>
        <dbReference type="Proteomes" id="UP000632222"/>
    </source>
</evidence>
<sequence>MFDNATNTLLSSTNEQGVAHLKAKDGQVLRVVEPKYGQQQALVTVSKIQKQDTLVWKISWNGGM</sequence>
<dbReference type="Proteomes" id="UP000632222">
    <property type="component" value="Unassembled WGS sequence"/>
</dbReference>
<gene>
    <name evidence="1" type="ORF">GCM10008938_49650</name>
</gene>
<keyword evidence="2" id="KW-1185">Reference proteome</keyword>
<accession>A0ABQ2DJN8</accession>
<organism evidence="1 2">
    <name type="scientific">Deinococcus roseus</name>
    <dbReference type="NCBI Taxonomy" id="392414"/>
    <lineage>
        <taxon>Bacteria</taxon>
        <taxon>Thermotogati</taxon>
        <taxon>Deinococcota</taxon>
        <taxon>Deinococci</taxon>
        <taxon>Deinococcales</taxon>
        <taxon>Deinococcaceae</taxon>
        <taxon>Deinococcus</taxon>
    </lineage>
</organism>
<evidence type="ECO:0000313" key="1">
    <source>
        <dbReference type="EMBL" id="GGJ57631.1"/>
    </source>
</evidence>